<sequence length="374" mass="38475">MTWAPDSDHGSTRGRSRSAGRRLGAVLLLVGALAVVLAVLLSNLITAPYVVFKPGHAYDVLSEDGPGDAPMISVDGHETHPTEGALRMTTISMYGGPGHEVSWWDLAGSWLGGEDEILPRSQVFPEKVTEQEVEQVSTAQMVGSQSGAATVALRAAGIEVSEEVVVAQVMPDAPAEGVLEAEDVILSVDGVKATALEAVQQAIQEVDPGDEVTVEVERDGSTKTLKVPTTEMEGRTVVGVGLATMAESDVDVTVHAGAVGGPSAGMMLALGIYDKLTPGPLTGGKDIAGTGTISTDGRVGPIDGIPQKMDGAKEAGATWFLAPDDNCDQVLGNVPDGMTHVAVTDFPEALAAVEAIAAGETGELETCEDVTSQG</sequence>
<dbReference type="Pfam" id="PF13180">
    <property type="entry name" value="PDZ_2"/>
    <property type="match status" value="1"/>
</dbReference>
<dbReference type="SUPFAM" id="SSF54211">
    <property type="entry name" value="Ribosomal protein S5 domain 2-like"/>
    <property type="match status" value="1"/>
</dbReference>
<dbReference type="Proteomes" id="UP000006666">
    <property type="component" value="Chromosome"/>
</dbReference>
<dbReference type="InterPro" id="IPR027065">
    <property type="entry name" value="Lon_Prtase"/>
</dbReference>
<dbReference type="KEGG" id="kse:Ksed_19080"/>
<dbReference type="PROSITE" id="PS51786">
    <property type="entry name" value="LON_PROTEOLYTIC"/>
    <property type="match status" value="1"/>
</dbReference>
<dbReference type="Pfam" id="PF05362">
    <property type="entry name" value="Lon_C"/>
    <property type="match status" value="1"/>
</dbReference>
<dbReference type="EMBL" id="CP001686">
    <property type="protein sequence ID" value="ACV06908.1"/>
    <property type="molecule type" value="Genomic_DNA"/>
</dbReference>
<evidence type="ECO:0000259" key="3">
    <source>
        <dbReference type="PROSITE" id="PS50106"/>
    </source>
</evidence>
<feature type="active site" evidence="1">
    <location>
        <position position="263"/>
    </location>
</feature>
<dbReference type="InterPro" id="IPR008269">
    <property type="entry name" value="Lon_proteolytic"/>
</dbReference>
<evidence type="ECO:0000259" key="4">
    <source>
        <dbReference type="PROSITE" id="PS51786"/>
    </source>
</evidence>
<dbReference type="InterPro" id="IPR014721">
    <property type="entry name" value="Ribsml_uS5_D2-typ_fold_subgr"/>
</dbReference>
<dbReference type="Gene3D" id="2.30.42.10">
    <property type="match status" value="1"/>
</dbReference>
<accession>C7NJX6</accession>
<dbReference type="STRING" id="478801.Ksed_19080"/>
<feature type="domain" description="Lon proteolytic" evidence="4">
    <location>
        <begin position="259"/>
        <end position="356"/>
    </location>
</feature>
<dbReference type="Gene3D" id="3.30.230.10">
    <property type="match status" value="1"/>
</dbReference>
<keyword evidence="2" id="KW-0472">Membrane</keyword>
<dbReference type="GO" id="GO:0004176">
    <property type="term" value="F:ATP-dependent peptidase activity"/>
    <property type="evidence" value="ECO:0007669"/>
    <property type="project" value="UniProtKB-UniRule"/>
</dbReference>
<dbReference type="GO" id="GO:0005524">
    <property type="term" value="F:ATP binding"/>
    <property type="evidence" value="ECO:0007669"/>
    <property type="project" value="InterPro"/>
</dbReference>
<keyword evidence="6" id="KW-1185">Reference proteome</keyword>
<evidence type="ECO:0000313" key="5">
    <source>
        <dbReference type="EMBL" id="ACV06908.1"/>
    </source>
</evidence>
<evidence type="ECO:0000256" key="1">
    <source>
        <dbReference type="PROSITE-ProRule" id="PRU01122"/>
    </source>
</evidence>
<gene>
    <name evidence="5" type="ordered locus">Ksed_19080</name>
</gene>
<keyword evidence="2" id="KW-0812">Transmembrane</keyword>
<dbReference type="GO" id="GO:0006508">
    <property type="term" value="P:proteolysis"/>
    <property type="evidence" value="ECO:0007669"/>
    <property type="project" value="UniProtKB-KW"/>
</dbReference>
<keyword evidence="1" id="KW-0645">Protease</keyword>
<feature type="active site" evidence="1">
    <location>
        <position position="308"/>
    </location>
</feature>
<dbReference type="MEROPS" id="S16.012"/>
<dbReference type="InterPro" id="IPR036034">
    <property type="entry name" value="PDZ_sf"/>
</dbReference>
<comment type="catalytic activity">
    <reaction evidence="1">
        <text>Hydrolysis of proteins in presence of ATP.</text>
        <dbReference type="EC" id="3.4.21.53"/>
    </reaction>
</comment>
<dbReference type="InterPro" id="IPR001478">
    <property type="entry name" value="PDZ"/>
</dbReference>
<reference evidence="5 6" key="1">
    <citation type="journal article" date="2009" name="Stand. Genomic Sci.">
        <title>Complete genome sequence of Kytococcus sedentarius type strain (541).</title>
        <authorList>
            <person name="Sims D."/>
            <person name="Brettin T."/>
            <person name="Detter J.C."/>
            <person name="Han C."/>
            <person name="Lapidus A."/>
            <person name="Copeland A."/>
            <person name="Glavina Del Rio T."/>
            <person name="Nolan M."/>
            <person name="Chen F."/>
            <person name="Lucas S."/>
            <person name="Tice H."/>
            <person name="Cheng J.F."/>
            <person name="Bruce D."/>
            <person name="Goodwin L."/>
            <person name="Pitluck S."/>
            <person name="Ovchinnikova G."/>
            <person name="Pati A."/>
            <person name="Ivanova N."/>
            <person name="Mavrommatis K."/>
            <person name="Chen A."/>
            <person name="Palaniappan K."/>
            <person name="D'haeseleer P."/>
            <person name="Chain P."/>
            <person name="Bristow J."/>
            <person name="Eisen J.A."/>
            <person name="Markowitz V."/>
            <person name="Hugenholtz P."/>
            <person name="Schneider S."/>
            <person name="Goker M."/>
            <person name="Pukall R."/>
            <person name="Kyrpides N.C."/>
            <person name="Klenk H.P."/>
        </authorList>
    </citation>
    <scope>NUCLEOTIDE SEQUENCE [LARGE SCALE GENOMIC DNA]</scope>
    <source>
        <strain evidence="6">ATCC 14392 / DSM 20547 / JCM 11482 / CCUG 33030 / NBRC 15357 / NCTC 11040 / CCM 314 / 541</strain>
    </source>
</reference>
<dbReference type="RefSeq" id="WP_015779848.1">
    <property type="nucleotide sequence ID" value="NC_013169.1"/>
</dbReference>
<dbReference type="PROSITE" id="PS50106">
    <property type="entry name" value="PDZ"/>
    <property type="match status" value="1"/>
</dbReference>
<evidence type="ECO:0000313" key="6">
    <source>
        <dbReference type="Proteomes" id="UP000006666"/>
    </source>
</evidence>
<dbReference type="AlphaFoldDB" id="C7NJX6"/>
<dbReference type="GO" id="GO:0004252">
    <property type="term" value="F:serine-type endopeptidase activity"/>
    <property type="evidence" value="ECO:0007669"/>
    <property type="project" value="UniProtKB-UniRule"/>
</dbReference>
<dbReference type="PANTHER" id="PTHR10046">
    <property type="entry name" value="ATP DEPENDENT LON PROTEASE FAMILY MEMBER"/>
    <property type="match status" value="1"/>
</dbReference>
<dbReference type="SMART" id="SM00228">
    <property type="entry name" value="PDZ"/>
    <property type="match status" value="1"/>
</dbReference>
<feature type="transmembrane region" description="Helical" evidence="2">
    <location>
        <begin position="23"/>
        <end position="45"/>
    </location>
</feature>
<dbReference type="GO" id="GO:0030163">
    <property type="term" value="P:protein catabolic process"/>
    <property type="evidence" value="ECO:0007669"/>
    <property type="project" value="InterPro"/>
</dbReference>
<proteinExistence type="inferred from homology"/>
<dbReference type="HOGENOM" id="CLU_042037_1_0_11"/>
<keyword evidence="2" id="KW-1133">Transmembrane helix</keyword>
<comment type="similarity">
    <text evidence="1">Belongs to the peptidase S16 family.</text>
</comment>
<evidence type="ECO:0000256" key="2">
    <source>
        <dbReference type="SAM" id="Phobius"/>
    </source>
</evidence>
<organism evidence="5 6">
    <name type="scientific">Kytococcus sedentarius (strain ATCC 14392 / DSM 20547 / JCM 11482 / CCUG 33030 / NBRC 15357 / NCTC 11040 / CCM 314 / 541)</name>
    <name type="common">Micrococcus sedentarius</name>
    <dbReference type="NCBI Taxonomy" id="478801"/>
    <lineage>
        <taxon>Bacteria</taxon>
        <taxon>Bacillati</taxon>
        <taxon>Actinomycetota</taxon>
        <taxon>Actinomycetes</taxon>
        <taxon>Micrococcales</taxon>
        <taxon>Kytococcaceae</taxon>
        <taxon>Kytococcus</taxon>
    </lineage>
</organism>
<dbReference type="eggNOG" id="COG3480">
    <property type="taxonomic scope" value="Bacteria"/>
</dbReference>
<feature type="domain" description="PDZ" evidence="3">
    <location>
        <begin position="138"/>
        <end position="218"/>
    </location>
</feature>
<dbReference type="InterPro" id="IPR020568">
    <property type="entry name" value="Ribosomal_Su5_D2-typ_SF"/>
</dbReference>
<name>C7NJX6_KYTSD</name>
<keyword evidence="1" id="KW-0720">Serine protease</keyword>
<dbReference type="EC" id="3.4.21.53" evidence="1"/>
<dbReference type="SUPFAM" id="SSF50156">
    <property type="entry name" value="PDZ domain-like"/>
    <property type="match status" value="1"/>
</dbReference>
<protein>
    <recommendedName>
        <fullName evidence="1">endopeptidase La</fullName>
        <ecNumber evidence="1">3.4.21.53</ecNumber>
    </recommendedName>
</protein>
<keyword evidence="1" id="KW-0378">Hydrolase</keyword>